<evidence type="ECO:0000313" key="2">
    <source>
        <dbReference type="EMBL" id="MFC5346021.1"/>
    </source>
</evidence>
<proteinExistence type="predicted"/>
<keyword evidence="1" id="KW-0812">Transmembrane</keyword>
<dbReference type="Proteomes" id="UP001596152">
    <property type="component" value="Unassembled WGS sequence"/>
</dbReference>
<sequence length="143" mass="15170">MSTERMDLARFGELADAFGGDLRRWPEGERDAARAFADANPIEAERALFDARQTDAALFASVNPAVSMALRDRVLASATMRARAAWPSLRKLLWIGGVGWAAAACAGVMVGTTVSSHLATQTQADAAVEQAMLGGFDETEVLG</sequence>
<evidence type="ECO:0008006" key="4">
    <source>
        <dbReference type="Google" id="ProtNLM"/>
    </source>
</evidence>
<gene>
    <name evidence="2" type="ORF">ACFPIE_19060</name>
</gene>
<dbReference type="RefSeq" id="WP_374038407.1">
    <property type="nucleotide sequence ID" value="NZ_CP169082.1"/>
</dbReference>
<accession>A0ABW0FXY4</accession>
<protein>
    <recommendedName>
        <fullName evidence="4">Anti-sigma factor</fullName>
    </recommendedName>
</protein>
<feature type="transmembrane region" description="Helical" evidence="1">
    <location>
        <begin position="92"/>
        <end position="114"/>
    </location>
</feature>
<evidence type="ECO:0000256" key="1">
    <source>
        <dbReference type="SAM" id="Phobius"/>
    </source>
</evidence>
<keyword evidence="3" id="KW-1185">Reference proteome</keyword>
<name>A0ABW0FXY4_9CAUL</name>
<keyword evidence="1" id="KW-0472">Membrane</keyword>
<evidence type="ECO:0000313" key="3">
    <source>
        <dbReference type="Proteomes" id="UP001596152"/>
    </source>
</evidence>
<keyword evidence="1" id="KW-1133">Transmembrane helix</keyword>
<reference evidence="3" key="1">
    <citation type="journal article" date="2019" name="Int. J. Syst. Evol. Microbiol.">
        <title>The Global Catalogue of Microorganisms (GCM) 10K type strain sequencing project: providing services to taxonomists for standard genome sequencing and annotation.</title>
        <authorList>
            <consortium name="The Broad Institute Genomics Platform"/>
            <consortium name="The Broad Institute Genome Sequencing Center for Infectious Disease"/>
            <person name="Wu L."/>
            <person name="Ma J."/>
        </authorList>
    </citation>
    <scope>NUCLEOTIDE SEQUENCE [LARGE SCALE GENOMIC DNA]</scope>
    <source>
        <strain evidence="3">JCM 12125</strain>
    </source>
</reference>
<dbReference type="EMBL" id="JBHSLF010000055">
    <property type="protein sequence ID" value="MFC5346021.1"/>
    <property type="molecule type" value="Genomic_DNA"/>
</dbReference>
<comment type="caution">
    <text evidence="2">The sequence shown here is derived from an EMBL/GenBank/DDBJ whole genome shotgun (WGS) entry which is preliminary data.</text>
</comment>
<organism evidence="2 3">
    <name type="scientific">Brevundimonas staleyi</name>
    <dbReference type="NCBI Taxonomy" id="74326"/>
    <lineage>
        <taxon>Bacteria</taxon>
        <taxon>Pseudomonadati</taxon>
        <taxon>Pseudomonadota</taxon>
        <taxon>Alphaproteobacteria</taxon>
        <taxon>Caulobacterales</taxon>
        <taxon>Caulobacteraceae</taxon>
        <taxon>Brevundimonas</taxon>
    </lineage>
</organism>